<evidence type="ECO:0000313" key="3">
    <source>
        <dbReference type="Proteomes" id="UP001229651"/>
    </source>
</evidence>
<dbReference type="PANTHER" id="PTHR33495">
    <property type="entry name" value="ANTI-SIGMA FACTOR ANTAGONIST TM_1081-RELATED-RELATED"/>
    <property type="match status" value="1"/>
</dbReference>
<dbReference type="RefSeq" id="WP_306988907.1">
    <property type="nucleotide sequence ID" value="NZ_JAUSUT010000001.1"/>
</dbReference>
<comment type="caution">
    <text evidence="2">The sequence shown here is derived from an EMBL/GenBank/DDBJ whole genome shotgun (WGS) entry which is preliminary data.</text>
</comment>
<dbReference type="Gene3D" id="3.30.750.24">
    <property type="entry name" value="STAS domain"/>
    <property type="match status" value="1"/>
</dbReference>
<dbReference type="SUPFAM" id="SSF52091">
    <property type="entry name" value="SpoIIaa-like"/>
    <property type="match status" value="1"/>
</dbReference>
<dbReference type="PROSITE" id="PS50801">
    <property type="entry name" value="STAS"/>
    <property type="match status" value="1"/>
</dbReference>
<dbReference type="CDD" id="cd07043">
    <property type="entry name" value="STAS_anti-anti-sigma_factors"/>
    <property type="match status" value="1"/>
</dbReference>
<reference evidence="2 3" key="1">
    <citation type="submission" date="2023-07" db="EMBL/GenBank/DDBJ databases">
        <title>Sequencing the genomes of 1000 actinobacteria strains.</title>
        <authorList>
            <person name="Klenk H.-P."/>
        </authorList>
    </citation>
    <scope>NUCLEOTIDE SEQUENCE [LARGE SCALE GENOMIC DNA]</scope>
    <source>
        <strain evidence="2 3">DSM 45805</strain>
    </source>
</reference>
<dbReference type="EMBL" id="JAUSUT010000001">
    <property type="protein sequence ID" value="MDQ0376862.1"/>
    <property type="molecule type" value="Genomic_DNA"/>
</dbReference>
<keyword evidence="3" id="KW-1185">Reference proteome</keyword>
<dbReference type="PANTHER" id="PTHR33495:SF2">
    <property type="entry name" value="ANTI-SIGMA FACTOR ANTAGONIST TM_1081-RELATED"/>
    <property type="match status" value="1"/>
</dbReference>
<dbReference type="InterPro" id="IPR036513">
    <property type="entry name" value="STAS_dom_sf"/>
</dbReference>
<dbReference type="Proteomes" id="UP001229651">
    <property type="component" value="Unassembled WGS sequence"/>
</dbReference>
<organism evidence="2 3">
    <name type="scientific">Amycolatopsis thermophila</name>
    <dbReference type="NCBI Taxonomy" id="206084"/>
    <lineage>
        <taxon>Bacteria</taxon>
        <taxon>Bacillati</taxon>
        <taxon>Actinomycetota</taxon>
        <taxon>Actinomycetes</taxon>
        <taxon>Pseudonocardiales</taxon>
        <taxon>Pseudonocardiaceae</taxon>
        <taxon>Amycolatopsis</taxon>
    </lineage>
</organism>
<dbReference type="InterPro" id="IPR002645">
    <property type="entry name" value="STAS_dom"/>
</dbReference>
<sequence length="126" mass="13341">MTQPRAEGASPVSDERCGPLTERLLDLTVERRRGTPVVSAAGEIDLSTAPRLARVLGEQAGPVVLDLTGVEFLSAAGVQVLLDVRGRGRDLRVVLPRSCLAHRVLELTGVEEAVARYDTVADAVGS</sequence>
<evidence type="ECO:0000259" key="1">
    <source>
        <dbReference type="PROSITE" id="PS50801"/>
    </source>
</evidence>
<proteinExistence type="predicted"/>
<accession>A0ABU0ENN7</accession>
<name>A0ABU0ENN7_9PSEU</name>
<feature type="domain" description="STAS" evidence="1">
    <location>
        <begin position="25"/>
        <end position="126"/>
    </location>
</feature>
<evidence type="ECO:0000313" key="2">
    <source>
        <dbReference type="EMBL" id="MDQ0376862.1"/>
    </source>
</evidence>
<dbReference type="Pfam" id="PF01740">
    <property type="entry name" value="STAS"/>
    <property type="match status" value="1"/>
</dbReference>
<gene>
    <name evidence="2" type="ORF">FB470_000856</name>
</gene>
<protein>
    <submittedName>
        <fullName evidence="2">Anti-anti-sigma factor</fullName>
    </submittedName>
</protein>